<proteinExistence type="predicted"/>
<keyword evidence="1" id="KW-1133">Transmembrane helix</keyword>
<reference evidence="2" key="1">
    <citation type="submission" date="2023-03" db="EMBL/GenBank/DDBJ databases">
        <title>Massive genome expansion in bonnet fungi (Mycena s.s.) driven by repeated elements and novel gene families across ecological guilds.</title>
        <authorList>
            <consortium name="Lawrence Berkeley National Laboratory"/>
            <person name="Harder C.B."/>
            <person name="Miyauchi S."/>
            <person name="Viragh M."/>
            <person name="Kuo A."/>
            <person name="Thoen E."/>
            <person name="Andreopoulos B."/>
            <person name="Lu D."/>
            <person name="Skrede I."/>
            <person name="Drula E."/>
            <person name="Henrissat B."/>
            <person name="Morin E."/>
            <person name="Kohler A."/>
            <person name="Barry K."/>
            <person name="LaButti K."/>
            <person name="Morin E."/>
            <person name="Salamov A."/>
            <person name="Lipzen A."/>
            <person name="Mereny Z."/>
            <person name="Hegedus B."/>
            <person name="Baldrian P."/>
            <person name="Stursova M."/>
            <person name="Weitz H."/>
            <person name="Taylor A."/>
            <person name="Grigoriev I.V."/>
            <person name="Nagy L.G."/>
            <person name="Martin F."/>
            <person name="Kauserud H."/>
        </authorList>
    </citation>
    <scope>NUCLEOTIDE SEQUENCE</scope>
    <source>
        <strain evidence="2">CBHHK200</strain>
    </source>
</reference>
<sequence length="243" mass="25940">MATPNPTLTASPPKAKAKAAATAQTRRTAGARVLIVRFCACPTSVGSLGSRLPPLLLLLPLLGMRMRIRTPAAAGGTTTAAAGSTSAGTSSWTSAGTWTSTSTWSWSSIRSRGIAMWGILILIYLILTMQPGTFSLAGRGSDMGTAGTRRRVSSVVVRSSCSRVRARRSTSGCARWARGRYLCRPLTSTARRSLTMRLIIRYRCRWSLSEGGVCVCACSTNVCIDVGGIPYCTVVVEYLIRLR</sequence>
<organism evidence="2 3">
    <name type="scientific">Mycena alexandri</name>
    <dbReference type="NCBI Taxonomy" id="1745969"/>
    <lineage>
        <taxon>Eukaryota</taxon>
        <taxon>Fungi</taxon>
        <taxon>Dikarya</taxon>
        <taxon>Basidiomycota</taxon>
        <taxon>Agaricomycotina</taxon>
        <taxon>Agaricomycetes</taxon>
        <taxon>Agaricomycetidae</taxon>
        <taxon>Agaricales</taxon>
        <taxon>Marasmiineae</taxon>
        <taxon>Mycenaceae</taxon>
        <taxon>Mycena</taxon>
    </lineage>
</organism>
<accession>A0AAD6SGM6</accession>
<protein>
    <submittedName>
        <fullName evidence="2">Uncharacterized protein</fullName>
    </submittedName>
</protein>
<keyword evidence="1" id="KW-0812">Transmembrane</keyword>
<evidence type="ECO:0000313" key="2">
    <source>
        <dbReference type="EMBL" id="KAJ7026777.1"/>
    </source>
</evidence>
<feature type="transmembrane region" description="Helical" evidence="1">
    <location>
        <begin position="114"/>
        <end position="134"/>
    </location>
</feature>
<dbReference type="EMBL" id="JARJCM010000133">
    <property type="protein sequence ID" value="KAJ7026777.1"/>
    <property type="molecule type" value="Genomic_DNA"/>
</dbReference>
<comment type="caution">
    <text evidence="2">The sequence shown here is derived from an EMBL/GenBank/DDBJ whole genome shotgun (WGS) entry which is preliminary data.</text>
</comment>
<gene>
    <name evidence="2" type="ORF">C8F04DRAFT_102707</name>
</gene>
<name>A0AAD6SGM6_9AGAR</name>
<evidence type="ECO:0000313" key="3">
    <source>
        <dbReference type="Proteomes" id="UP001218188"/>
    </source>
</evidence>
<evidence type="ECO:0000256" key="1">
    <source>
        <dbReference type="SAM" id="Phobius"/>
    </source>
</evidence>
<dbReference type="Proteomes" id="UP001218188">
    <property type="component" value="Unassembled WGS sequence"/>
</dbReference>
<dbReference type="AlphaFoldDB" id="A0AAD6SGM6"/>
<keyword evidence="1" id="KW-0472">Membrane</keyword>
<keyword evidence="3" id="KW-1185">Reference proteome</keyword>